<feature type="repeat" description="WD" evidence="3">
    <location>
        <begin position="1117"/>
        <end position="1150"/>
    </location>
</feature>
<dbReference type="SUPFAM" id="SSF52540">
    <property type="entry name" value="P-loop containing nucleoside triphosphate hydrolases"/>
    <property type="match status" value="1"/>
</dbReference>
<dbReference type="SUPFAM" id="SSF50978">
    <property type="entry name" value="WD40 repeat-like"/>
    <property type="match status" value="1"/>
</dbReference>
<dbReference type="InterPro" id="IPR015943">
    <property type="entry name" value="WD40/YVTN_repeat-like_dom_sf"/>
</dbReference>
<feature type="repeat" description="WD" evidence="3">
    <location>
        <begin position="1076"/>
        <end position="1110"/>
    </location>
</feature>
<evidence type="ECO:0000256" key="1">
    <source>
        <dbReference type="ARBA" id="ARBA00022574"/>
    </source>
</evidence>
<accession>A0A2A2TIB4</accession>
<dbReference type="PROSITE" id="PS00678">
    <property type="entry name" value="WD_REPEATS_1"/>
    <property type="match status" value="3"/>
</dbReference>
<dbReference type="Gene3D" id="2.130.10.10">
    <property type="entry name" value="YVTN repeat-like/Quinoprotein amine dehydrogenase"/>
    <property type="match status" value="4"/>
</dbReference>
<dbReference type="SMART" id="SM00320">
    <property type="entry name" value="WD40"/>
    <property type="match status" value="13"/>
</dbReference>
<dbReference type="InterPro" id="IPR027417">
    <property type="entry name" value="P-loop_NTPase"/>
</dbReference>
<name>A0A2A2TIB4_9CYAN</name>
<protein>
    <submittedName>
        <fullName evidence="6">Uncharacterized protein</fullName>
    </submittedName>
</protein>
<evidence type="ECO:0000259" key="4">
    <source>
        <dbReference type="Pfam" id="PF12770"/>
    </source>
</evidence>
<feature type="repeat" description="WD" evidence="3">
    <location>
        <begin position="1278"/>
        <end position="1312"/>
    </location>
</feature>
<dbReference type="Pfam" id="PF00400">
    <property type="entry name" value="WD40"/>
    <property type="match status" value="11"/>
</dbReference>
<dbReference type="InterPro" id="IPR020472">
    <property type="entry name" value="WD40_PAC1"/>
</dbReference>
<feature type="repeat" description="WD" evidence="3">
    <location>
        <begin position="1489"/>
        <end position="1523"/>
    </location>
</feature>
<keyword evidence="1 3" id="KW-0853">WD repeat</keyword>
<dbReference type="InterPro" id="IPR036322">
    <property type="entry name" value="WD40_repeat_dom_sf"/>
</dbReference>
<dbReference type="Proteomes" id="UP000218238">
    <property type="component" value="Unassembled WGS sequence"/>
</dbReference>
<dbReference type="OrthoDB" id="500003at2"/>
<feature type="repeat" description="WD" evidence="3">
    <location>
        <begin position="1202"/>
        <end position="1236"/>
    </location>
</feature>
<dbReference type="CDD" id="cd00200">
    <property type="entry name" value="WD40"/>
    <property type="match status" value="2"/>
</dbReference>
<dbReference type="PANTHER" id="PTHR44129">
    <property type="entry name" value="WD REPEAT-CONTAINING PROTEIN POP1"/>
    <property type="match status" value="1"/>
</dbReference>
<dbReference type="RefSeq" id="WP_095722291.1">
    <property type="nucleotide sequence ID" value="NZ_NTFS01000142.1"/>
</dbReference>
<dbReference type="PRINTS" id="PR00320">
    <property type="entry name" value="GPROTEINBRPT"/>
</dbReference>
<feature type="domain" description="CHAT" evidence="4">
    <location>
        <begin position="189"/>
        <end position="341"/>
    </location>
</feature>
<evidence type="ECO:0000259" key="5">
    <source>
        <dbReference type="Pfam" id="PF20703"/>
    </source>
</evidence>
<keyword evidence="2" id="KW-0677">Repeat</keyword>
<dbReference type="InterPro" id="IPR024983">
    <property type="entry name" value="CHAT_dom"/>
</dbReference>
<evidence type="ECO:0000313" key="7">
    <source>
        <dbReference type="Proteomes" id="UP000218238"/>
    </source>
</evidence>
<feature type="repeat" description="WD" evidence="3">
    <location>
        <begin position="1409"/>
        <end position="1443"/>
    </location>
</feature>
<dbReference type="InterPro" id="IPR050349">
    <property type="entry name" value="WD_LIS1/nudF_dynein_reg"/>
</dbReference>
<feature type="repeat" description="WD" evidence="3">
    <location>
        <begin position="941"/>
        <end position="973"/>
    </location>
</feature>
<keyword evidence="7" id="KW-1185">Reference proteome</keyword>
<proteinExistence type="predicted"/>
<sequence>MKKLVVLKLDGQLGEGVRVSLEIGEDGLPPFVELSDNQLRLPPIPTLPEIYQRWCRSYRSLDGHRIKPKKEQISNVRFKSLKDECEQLADTIKQNFLSWLQADSFRLIKEQCLIHLSPDDEVRFIIRTTDNQLRKLPWHLWDLFEHYPYAEIALSSNTSQRFTRKYRPHVRILIILGNSDGINVADDEKLLKQYCKNAELVVLVEPSPSELNEYLWDEKSWDILFFSGHSRTEESQGRIFLNRNDSLTMQDLREGLKTAVRQGLQLAFFNSCDGLGIASELESLYIPQVIVMREPVPDKVANQFLKYLFQEFTGGKSLYQSVNIARKKLQGFEKDYPCASWLPVIVQNLLETPPTWQSLGAIANCPYRGLAAFQEEDAPYFFGREAVTHQLVNAVKQKPLIAVVGASGSGKSSVVFAGLIPQLKQDRNRDWQIVAFRPGNNPFESLAIAFSPILAKVNPSGNDLTAETEVINLPNSPLETGDGEIGFEDSHQQKLAELELEVDLKASNLGLFNAIETFIQDAPRTHLVLIADQFEELYTLYHHTEERQIFLDNLLNAVDKAPSFTLILTLRADFYGEALSYRRLADALQDAHINLGAMNAQELEAVITQPAAIYNVQLEEGLTQRLVDGVLQSPNHLPLLEFTLTQLWQKQYQGYLTHQAYTEIGGVETALANHAEEIYAQLNTTDKDRVQEIFIQLVQPREASTDIRRLATRGEVKDENWDLVTRLADARLVVTNCNQITGIETVEIIHEALIKNWRRFGQWMRIDGDFRIWQEQLRVIIKQWENSDNDVGGLLRGKPLIDAEDWLLQRSHQISDDEQSFINLSLELREKEEEAKNAARKRVFIWLTGGLVTALLLAGLAGFQWRQAEYQRRKAEINELKTVSFSAKDIIKSGNDIGALISILKNSQSLDKLDTLDTKTKIGVLTSLLETLHQIRAYNQLEGHQGTVTSVKHSPNGQLLASASQDGKIKIWQRDGKLVQTLTGHKQGVFSVTFSSDGKFLIAASFDNTITFWRYNSQNNLFEKRPFLTVTDTDTKIIRSFALSPNNHILATGYQNGQVKLQTLKGEKLQKNQQEIQAHNGKIWSLNFSPDGKTFATASADKTVKIWNLKGEVLQTFKNHTDEVLSVVFSPDGKLLASGSKDKTVKLWDLTGKLSHTFEGHTNEVLDIRFSGDGKLLASAGADDTVIVWSNQEKSKQEIYNFKGHGGKASEASFSPDGKTLATASADKAVKLWHLDGILPSFEGNSISVSSDSKIIVTGNQQGVITLRQKDGGLIRSFKAHETEIMKVHFSPDGKVIVSIGKGNQIKLWNLEGKLLKSWQGHESNNSSSIFDPIKDINFSPDGKTLVSIGGIDQQVKLWDLSGNVLHNWQVDNQIMTSINFSPDGKTVVTAVGKAVQIWNLDGKLLSTLSGHTGIIASVSFSPDGKMIATAGNDKTVKLWDISGKLLRNIPHSDNVYSVGFSPDSQILISASGGNINFWGLDGKLINSLQAGESSITDVSFSPDGKMFTSVDMKNNITLWSLDIDNLQQLSCNWLHDYLANNSHLNEDERRICDHVSR</sequence>
<dbReference type="PROSITE" id="PS50294">
    <property type="entry name" value="WD_REPEATS_REGION"/>
    <property type="match status" value="8"/>
</dbReference>
<dbReference type="InterPro" id="IPR019775">
    <property type="entry name" value="WD40_repeat_CS"/>
</dbReference>
<feature type="repeat" description="WD" evidence="3">
    <location>
        <begin position="982"/>
        <end position="1023"/>
    </location>
</feature>
<evidence type="ECO:0000313" key="6">
    <source>
        <dbReference type="EMBL" id="PAX53431.1"/>
    </source>
</evidence>
<feature type="domain" description="Novel STAND NTPase 1" evidence="5">
    <location>
        <begin position="366"/>
        <end position="790"/>
    </location>
</feature>
<dbReference type="SUPFAM" id="SSF82171">
    <property type="entry name" value="DPP6 N-terminal domain-like"/>
    <property type="match status" value="1"/>
</dbReference>
<dbReference type="Pfam" id="PF12770">
    <property type="entry name" value="CHAT"/>
    <property type="match status" value="1"/>
</dbReference>
<dbReference type="PROSITE" id="PS50082">
    <property type="entry name" value="WD_REPEATS_2"/>
    <property type="match status" value="10"/>
</dbReference>
<evidence type="ECO:0000256" key="3">
    <source>
        <dbReference type="PROSITE-ProRule" id="PRU00221"/>
    </source>
</evidence>
<feature type="repeat" description="WD" evidence="3">
    <location>
        <begin position="1334"/>
        <end position="1362"/>
    </location>
</feature>
<dbReference type="Gene3D" id="3.40.50.300">
    <property type="entry name" value="P-loop containing nucleotide triphosphate hydrolases"/>
    <property type="match status" value="1"/>
</dbReference>
<dbReference type="InterPro" id="IPR049052">
    <property type="entry name" value="nSTAND1"/>
</dbReference>
<comment type="caution">
    <text evidence="6">The sequence shown here is derived from an EMBL/GenBank/DDBJ whole genome shotgun (WGS) entry which is preliminary data.</text>
</comment>
<dbReference type="InterPro" id="IPR001680">
    <property type="entry name" value="WD40_rpt"/>
</dbReference>
<evidence type="ECO:0000256" key="2">
    <source>
        <dbReference type="ARBA" id="ARBA00022737"/>
    </source>
</evidence>
<organism evidence="6 7">
    <name type="scientific">Brunnivagina elsteri CCALA 953</name>
    <dbReference type="NCBI Taxonomy" id="987040"/>
    <lineage>
        <taxon>Bacteria</taxon>
        <taxon>Bacillati</taxon>
        <taxon>Cyanobacteriota</taxon>
        <taxon>Cyanophyceae</taxon>
        <taxon>Nostocales</taxon>
        <taxon>Calotrichaceae</taxon>
        <taxon>Brunnivagina</taxon>
    </lineage>
</organism>
<dbReference type="EMBL" id="NTFS01000142">
    <property type="protein sequence ID" value="PAX53431.1"/>
    <property type="molecule type" value="Genomic_DNA"/>
</dbReference>
<reference evidence="6 7" key="1">
    <citation type="submission" date="2017-08" db="EMBL/GenBank/DDBJ databases">
        <title>Draft genome sequence of filamentous cyanobacterium Calothrix elsteri CCALA 953.</title>
        <authorList>
            <person name="Gagunashvili A.N."/>
            <person name="Elster J."/>
            <person name="Andresson O.S."/>
        </authorList>
    </citation>
    <scope>NUCLEOTIDE SEQUENCE [LARGE SCALE GENOMIC DNA]</scope>
    <source>
        <strain evidence="6 7">CCALA 953</strain>
    </source>
</reference>
<dbReference type="Pfam" id="PF20703">
    <property type="entry name" value="nSTAND1"/>
    <property type="match status" value="1"/>
</dbReference>
<feature type="repeat" description="WD" evidence="3">
    <location>
        <begin position="1158"/>
        <end position="1190"/>
    </location>
</feature>
<gene>
    <name evidence="6" type="ORF">CK510_14045</name>
</gene>